<dbReference type="InterPro" id="IPR052706">
    <property type="entry name" value="Membrane-Transporter-like"/>
</dbReference>
<dbReference type="PANTHER" id="PTHR43310:SF2">
    <property type="entry name" value="SLC26A_SULP TRANSPORTER DOMAIN-CONTAINING PROTEIN"/>
    <property type="match status" value="1"/>
</dbReference>
<sequence length="386" mass="42159">MSCLPSYSQARSERLSSLQPSIWCSSKPLSQRRRWACAAVHRKSGARTNWGPFISVVFHGAFLVIPGSTKLLCYMPQCVVGSISLLVAISMLQSALWDGYKILSGKDFAVVCLTMLVSMIVDLKFGVLTGVGFSLLQYVRESAKASPVRLSTDGGVIASQALWGTRSATVVSHVRGAVRLISLQGFLFFAAAEVLLKELAKQTSDEALFFVLDFSAVTGMDGSCPLEFKVLLSSLCKQLGIVVCGCSPEVLLQLRRVGAFPSDFTRELPDGDSLQLTAQAVIHHSAWPRQQLWIISRADRALEFCELMLASKCCELGASNLQPASSELVTLSSRLKEQFGKYRLTLKRGDDLGRQYTGRTVVLFSGAFPFLFSCKITACASCERRP</sequence>
<gene>
    <name evidence="2" type="ORF">PGLA1383_LOCUS27648</name>
</gene>
<evidence type="ECO:0000313" key="3">
    <source>
        <dbReference type="Proteomes" id="UP000654075"/>
    </source>
</evidence>
<keyword evidence="3" id="KW-1185">Reference proteome</keyword>
<dbReference type="AlphaFoldDB" id="A0A813FH09"/>
<feature type="domain" description="STAS" evidence="1">
    <location>
        <begin position="168"/>
        <end position="223"/>
    </location>
</feature>
<dbReference type="InterPro" id="IPR002645">
    <property type="entry name" value="STAS_dom"/>
</dbReference>
<dbReference type="PROSITE" id="PS50801">
    <property type="entry name" value="STAS"/>
    <property type="match status" value="1"/>
</dbReference>
<proteinExistence type="predicted"/>
<dbReference type="EMBL" id="CAJNNV010024419">
    <property type="protein sequence ID" value="CAE8609821.1"/>
    <property type="molecule type" value="Genomic_DNA"/>
</dbReference>
<name>A0A813FH09_POLGL</name>
<protein>
    <recommendedName>
        <fullName evidence="1">STAS domain-containing protein</fullName>
    </recommendedName>
</protein>
<dbReference type="Gene3D" id="3.30.750.24">
    <property type="entry name" value="STAS domain"/>
    <property type="match status" value="1"/>
</dbReference>
<accession>A0A813FH09</accession>
<dbReference type="Pfam" id="PF01740">
    <property type="entry name" value="STAS"/>
    <property type="match status" value="1"/>
</dbReference>
<dbReference type="Proteomes" id="UP000654075">
    <property type="component" value="Unassembled WGS sequence"/>
</dbReference>
<dbReference type="SUPFAM" id="SSF52091">
    <property type="entry name" value="SpoIIaa-like"/>
    <property type="match status" value="1"/>
</dbReference>
<dbReference type="InterPro" id="IPR036513">
    <property type="entry name" value="STAS_dom_sf"/>
</dbReference>
<evidence type="ECO:0000259" key="1">
    <source>
        <dbReference type="PROSITE" id="PS50801"/>
    </source>
</evidence>
<dbReference type="CDD" id="cd07042">
    <property type="entry name" value="STAS_SulP_like_sulfate_transporter"/>
    <property type="match status" value="1"/>
</dbReference>
<evidence type="ECO:0000313" key="2">
    <source>
        <dbReference type="EMBL" id="CAE8609821.1"/>
    </source>
</evidence>
<organism evidence="2 3">
    <name type="scientific">Polarella glacialis</name>
    <name type="common">Dinoflagellate</name>
    <dbReference type="NCBI Taxonomy" id="89957"/>
    <lineage>
        <taxon>Eukaryota</taxon>
        <taxon>Sar</taxon>
        <taxon>Alveolata</taxon>
        <taxon>Dinophyceae</taxon>
        <taxon>Suessiales</taxon>
        <taxon>Suessiaceae</taxon>
        <taxon>Polarella</taxon>
    </lineage>
</organism>
<comment type="caution">
    <text evidence="2">The sequence shown here is derived from an EMBL/GenBank/DDBJ whole genome shotgun (WGS) entry which is preliminary data.</text>
</comment>
<dbReference type="PANTHER" id="PTHR43310">
    <property type="entry name" value="SULFATE TRANSPORTER YBAR-RELATED"/>
    <property type="match status" value="1"/>
</dbReference>
<reference evidence="2" key="1">
    <citation type="submission" date="2021-02" db="EMBL/GenBank/DDBJ databases">
        <authorList>
            <person name="Dougan E. K."/>
            <person name="Rhodes N."/>
            <person name="Thang M."/>
            <person name="Chan C."/>
        </authorList>
    </citation>
    <scope>NUCLEOTIDE SEQUENCE</scope>
</reference>